<keyword evidence="2" id="KW-1185">Reference proteome</keyword>
<sequence length="51" mass="5804">MSVPEVAVLLTEVNRKNLYAPPMPTTTKWYMKGEKKGRTISTTGDVEHRLK</sequence>
<reference evidence="1" key="1">
    <citation type="submission" date="2022-03" db="EMBL/GenBank/DDBJ databases">
        <authorList>
            <person name="Alioto T."/>
            <person name="Alioto T."/>
            <person name="Gomez Garrido J."/>
        </authorList>
    </citation>
    <scope>NUCLEOTIDE SEQUENCE</scope>
</reference>
<dbReference type="AlphaFoldDB" id="A0AAD1W1G0"/>
<proteinExistence type="predicted"/>
<name>A0AAD1W1G0_PELCU</name>
<dbReference type="Proteomes" id="UP001295444">
    <property type="component" value="Chromosome 03"/>
</dbReference>
<protein>
    <submittedName>
        <fullName evidence="1">Uncharacterized protein</fullName>
    </submittedName>
</protein>
<dbReference type="EMBL" id="OW240914">
    <property type="protein sequence ID" value="CAH2276769.1"/>
    <property type="molecule type" value="Genomic_DNA"/>
</dbReference>
<feature type="non-terminal residue" evidence="1">
    <location>
        <position position="51"/>
    </location>
</feature>
<gene>
    <name evidence="1" type="ORF">PECUL_23A030329</name>
</gene>
<evidence type="ECO:0000313" key="1">
    <source>
        <dbReference type="EMBL" id="CAH2276769.1"/>
    </source>
</evidence>
<organism evidence="1 2">
    <name type="scientific">Pelobates cultripes</name>
    <name type="common">Western spadefoot toad</name>
    <dbReference type="NCBI Taxonomy" id="61616"/>
    <lineage>
        <taxon>Eukaryota</taxon>
        <taxon>Metazoa</taxon>
        <taxon>Chordata</taxon>
        <taxon>Craniata</taxon>
        <taxon>Vertebrata</taxon>
        <taxon>Euteleostomi</taxon>
        <taxon>Amphibia</taxon>
        <taxon>Batrachia</taxon>
        <taxon>Anura</taxon>
        <taxon>Pelobatoidea</taxon>
        <taxon>Pelobatidae</taxon>
        <taxon>Pelobates</taxon>
    </lineage>
</organism>
<accession>A0AAD1W1G0</accession>
<evidence type="ECO:0000313" key="2">
    <source>
        <dbReference type="Proteomes" id="UP001295444"/>
    </source>
</evidence>